<proteinExistence type="predicted"/>
<feature type="non-terminal residue" evidence="1">
    <location>
        <position position="260"/>
    </location>
</feature>
<evidence type="ECO:0000313" key="1">
    <source>
        <dbReference type="EMBL" id="RFU27759.1"/>
    </source>
</evidence>
<dbReference type="Proteomes" id="UP000258309">
    <property type="component" value="Unassembled WGS sequence"/>
</dbReference>
<dbReference type="OrthoDB" id="5426377at2759"/>
<sequence>MISPSCSQHFLGCYYATYVFPDANLSFDLHAQGYSGVPSVIPLNLSNFDEIYSPVRPTALNNTSALAERSDICAFFYGCYQQAADTATTAAIYLANTGASTCQAIYAASLNYWTANNYANLNSVLQNVVVGLAISIASTPIVNATFNSASTTTGGNDGCDVSNKSSTANYFASSLYDFCQAIQAAQSTEANTDYYAGRFNDDNGDVADGRRAITRNFISAQADNFGPSCSALGITWNRARALQRSLGHLISRSARLVLMP</sequence>
<organism evidence="1 2">
    <name type="scientific">Scytalidium lignicola</name>
    <name type="common">Hyphomycete</name>
    <dbReference type="NCBI Taxonomy" id="5539"/>
    <lineage>
        <taxon>Eukaryota</taxon>
        <taxon>Fungi</taxon>
        <taxon>Dikarya</taxon>
        <taxon>Ascomycota</taxon>
        <taxon>Pezizomycotina</taxon>
        <taxon>Leotiomycetes</taxon>
        <taxon>Leotiomycetes incertae sedis</taxon>
        <taxon>Scytalidium</taxon>
    </lineage>
</organism>
<protein>
    <submittedName>
        <fullName evidence="1">Uncharacterized protein</fullName>
    </submittedName>
</protein>
<accession>A0A3E2H307</accession>
<dbReference type="EMBL" id="NCSJ02000191">
    <property type="protein sequence ID" value="RFU27759.1"/>
    <property type="molecule type" value="Genomic_DNA"/>
</dbReference>
<reference evidence="1 2" key="1">
    <citation type="submission" date="2018-05" db="EMBL/GenBank/DDBJ databases">
        <title>Draft genome sequence of Scytalidium lignicola DSM 105466, a ubiquitous saprotrophic fungus.</title>
        <authorList>
            <person name="Buettner E."/>
            <person name="Gebauer A.M."/>
            <person name="Hofrichter M."/>
            <person name="Liers C."/>
            <person name="Kellner H."/>
        </authorList>
    </citation>
    <scope>NUCLEOTIDE SEQUENCE [LARGE SCALE GENOMIC DNA]</scope>
    <source>
        <strain evidence="1 2">DSM 105466</strain>
    </source>
</reference>
<comment type="caution">
    <text evidence="1">The sequence shown here is derived from an EMBL/GenBank/DDBJ whole genome shotgun (WGS) entry which is preliminary data.</text>
</comment>
<keyword evidence="2" id="KW-1185">Reference proteome</keyword>
<evidence type="ECO:0000313" key="2">
    <source>
        <dbReference type="Proteomes" id="UP000258309"/>
    </source>
</evidence>
<dbReference type="OMA" id="NDYSAMV"/>
<dbReference type="AlphaFoldDB" id="A0A3E2H307"/>
<feature type="non-terminal residue" evidence="1">
    <location>
        <position position="1"/>
    </location>
</feature>
<gene>
    <name evidence="1" type="ORF">B7463_g8572</name>
</gene>
<name>A0A3E2H307_SCYLI</name>